<dbReference type="AlphaFoldDB" id="A0A915ESA0"/>
<name>A0A915ESA0_9BILA</name>
<accession>A0A915ESA0</accession>
<dbReference type="Proteomes" id="UP000887574">
    <property type="component" value="Unplaced"/>
</dbReference>
<protein>
    <submittedName>
        <fullName evidence="3">Uncharacterized protein</fullName>
    </submittedName>
</protein>
<proteinExistence type="predicted"/>
<feature type="region of interest" description="Disordered" evidence="1">
    <location>
        <begin position="1"/>
        <end position="26"/>
    </location>
</feature>
<keyword evidence="2" id="KW-1185">Reference proteome</keyword>
<organism evidence="2 3">
    <name type="scientific">Ditylenchus dipsaci</name>
    <dbReference type="NCBI Taxonomy" id="166011"/>
    <lineage>
        <taxon>Eukaryota</taxon>
        <taxon>Metazoa</taxon>
        <taxon>Ecdysozoa</taxon>
        <taxon>Nematoda</taxon>
        <taxon>Chromadorea</taxon>
        <taxon>Rhabditida</taxon>
        <taxon>Tylenchina</taxon>
        <taxon>Tylenchomorpha</taxon>
        <taxon>Sphaerularioidea</taxon>
        <taxon>Anguinidae</taxon>
        <taxon>Anguininae</taxon>
        <taxon>Ditylenchus</taxon>
    </lineage>
</organism>
<evidence type="ECO:0000313" key="2">
    <source>
        <dbReference type="Proteomes" id="UP000887574"/>
    </source>
</evidence>
<sequence>MNARLVKWKPASRNWKQKKEKQSSGMPAQRSRFLFVIFIVINRGETSKDESLSLFSLLQFLVHRHLGVPSTSIIFRPLYLVRQCLWCKSAQVSVVMSRQLLWLWLSRPESASSAPEAISRPESRLWLWSAPVPKQQQSRQHPRINWFAGLQLQDAAVAPPLFMGSVK</sequence>
<reference evidence="3" key="1">
    <citation type="submission" date="2022-11" db="UniProtKB">
        <authorList>
            <consortium name="WormBaseParasite"/>
        </authorList>
    </citation>
    <scope>IDENTIFICATION</scope>
</reference>
<dbReference type="WBParaSite" id="jg9905">
    <property type="protein sequence ID" value="jg9905"/>
    <property type="gene ID" value="jg9905"/>
</dbReference>
<evidence type="ECO:0000256" key="1">
    <source>
        <dbReference type="SAM" id="MobiDB-lite"/>
    </source>
</evidence>
<evidence type="ECO:0000313" key="3">
    <source>
        <dbReference type="WBParaSite" id="jg9905"/>
    </source>
</evidence>